<dbReference type="Gene3D" id="3.40.50.20">
    <property type="match status" value="1"/>
</dbReference>
<dbReference type="RefSeq" id="WP_285662641.1">
    <property type="nucleotide sequence ID" value="NZ_BSTX01000001.1"/>
</dbReference>
<evidence type="ECO:0000259" key="5">
    <source>
        <dbReference type="PROSITE" id="PS50975"/>
    </source>
</evidence>
<reference evidence="6" key="1">
    <citation type="submission" date="2023-03" db="EMBL/GenBank/DDBJ databases">
        <title>Actinorhabdospora filicis NBRC 111898.</title>
        <authorList>
            <person name="Ichikawa N."/>
            <person name="Sato H."/>
            <person name="Tonouchi N."/>
        </authorList>
    </citation>
    <scope>NUCLEOTIDE SEQUENCE</scope>
    <source>
        <strain evidence="6">NBRC 111898</strain>
    </source>
</reference>
<dbReference type="Gene3D" id="3.30.470.20">
    <property type="entry name" value="ATP-grasp fold, B domain"/>
    <property type="match status" value="1"/>
</dbReference>
<evidence type="ECO:0000256" key="3">
    <source>
        <dbReference type="ARBA" id="ARBA00022840"/>
    </source>
</evidence>
<evidence type="ECO:0000256" key="2">
    <source>
        <dbReference type="ARBA" id="ARBA00022741"/>
    </source>
</evidence>
<name>A0A9W6WAD8_9ACTN</name>
<dbReference type="Pfam" id="PF18603">
    <property type="entry name" value="LAL_C2"/>
    <property type="match status" value="1"/>
</dbReference>
<sequence length="402" mass="41163">MSSLLFVESNTTGTGMIALTRARALGYEPILVTADPSRYRGLAETGAGVLVRDTASAADIAAALDPSSLAGVTTTSEYYLPVVAELAEKFALPGNPPAAMRAARDKAAVRDLLARAEVGQPSFAVVDGLSGLDAALATVGLPCVVKPVDESGSLGVRLCASREEAAEQVEVLLAVRVNVRGLPRARSVLLEEYVTGREFSVELFGGSCIGVTQKSVGGAPWFVETGHVFPAPLPDPVTASLVDTARRAVAAVGITMGPTHTEIRLGARGPAVIEINGRLAGGMIPELIRLATGVDLLEQQIRAAAGLPVDLTGGATGRAGIAFLTVPAPGVLTGVAGVEAARAIPGVHAVTVTAAPGASVRPPRDAYDRLGHVIAVGTCDRAVRDSLNAARETIRLSLGDQP</sequence>
<feature type="domain" description="ATP-grasp" evidence="5">
    <location>
        <begin position="110"/>
        <end position="305"/>
    </location>
</feature>
<dbReference type="PANTHER" id="PTHR43585:SF2">
    <property type="entry name" value="ATP-GRASP ENZYME FSQD"/>
    <property type="match status" value="1"/>
</dbReference>
<keyword evidence="6" id="KW-0456">Lyase</keyword>
<dbReference type="PANTHER" id="PTHR43585">
    <property type="entry name" value="FUMIPYRROLE BIOSYNTHESIS PROTEIN C"/>
    <property type="match status" value="1"/>
</dbReference>
<gene>
    <name evidence="6" type="ORF">Afil01_23470</name>
</gene>
<dbReference type="Pfam" id="PF13535">
    <property type="entry name" value="ATP-grasp_4"/>
    <property type="match status" value="1"/>
</dbReference>
<dbReference type="GO" id="GO:0046872">
    <property type="term" value="F:metal ion binding"/>
    <property type="evidence" value="ECO:0007669"/>
    <property type="project" value="InterPro"/>
</dbReference>
<dbReference type="Proteomes" id="UP001165079">
    <property type="component" value="Unassembled WGS sequence"/>
</dbReference>
<evidence type="ECO:0000313" key="6">
    <source>
        <dbReference type="EMBL" id="GLZ77540.1"/>
    </source>
</evidence>
<dbReference type="GO" id="GO:0016874">
    <property type="term" value="F:ligase activity"/>
    <property type="evidence" value="ECO:0007669"/>
    <property type="project" value="UniProtKB-KW"/>
</dbReference>
<evidence type="ECO:0000313" key="7">
    <source>
        <dbReference type="Proteomes" id="UP001165079"/>
    </source>
</evidence>
<dbReference type="EMBL" id="BSTX01000001">
    <property type="protein sequence ID" value="GLZ77540.1"/>
    <property type="molecule type" value="Genomic_DNA"/>
</dbReference>
<protein>
    <submittedName>
        <fullName evidence="6">Argininosuccinate lyase</fullName>
    </submittedName>
</protein>
<evidence type="ECO:0000256" key="1">
    <source>
        <dbReference type="ARBA" id="ARBA00022598"/>
    </source>
</evidence>
<evidence type="ECO:0000256" key="4">
    <source>
        <dbReference type="PROSITE-ProRule" id="PRU00409"/>
    </source>
</evidence>
<dbReference type="PROSITE" id="PS50975">
    <property type="entry name" value="ATP_GRASP"/>
    <property type="match status" value="1"/>
</dbReference>
<proteinExistence type="predicted"/>
<dbReference type="GO" id="GO:0005524">
    <property type="term" value="F:ATP binding"/>
    <property type="evidence" value="ECO:0007669"/>
    <property type="project" value="UniProtKB-UniRule"/>
</dbReference>
<comment type="caution">
    <text evidence="6">The sequence shown here is derived from an EMBL/GenBank/DDBJ whole genome shotgun (WGS) entry which is preliminary data.</text>
</comment>
<keyword evidence="2 4" id="KW-0547">Nucleotide-binding</keyword>
<dbReference type="InterPro" id="IPR052032">
    <property type="entry name" value="ATP-dep_AA_Ligase"/>
</dbReference>
<dbReference type="InterPro" id="IPR011761">
    <property type="entry name" value="ATP-grasp"/>
</dbReference>
<organism evidence="6 7">
    <name type="scientific">Actinorhabdospora filicis</name>
    <dbReference type="NCBI Taxonomy" id="1785913"/>
    <lineage>
        <taxon>Bacteria</taxon>
        <taxon>Bacillati</taxon>
        <taxon>Actinomycetota</taxon>
        <taxon>Actinomycetes</taxon>
        <taxon>Micromonosporales</taxon>
        <taxon>Micromonosporaceae</taxon>
        <taxon>Actinorhabdospora</taxon>
    </lineage>
</organism>
<dbReference type="GO" id="GO:0016829">
    <property type="term" value="F:lyase activity"/>
    <property type="evidence" value="ECO:0007669"/>
    <property type="project" value="UniProtKB-KW"/>
</dbReference>
<keyword evidence="3 4" id="KW-0067">ATP-binding</keyword>
<keyword evidence="1" id="KW-0436">Ligase</keyword>
<dbReference type="SMART" id="SM01209">
    <property type="entry name" value="GARS_A"/>
    <property type="match status" value="1"/>
</dbReference>
<dbReference type="SUPFAM" id="SSF56059">
    <property type="entry name" value="Glutathione synthetase ATP-binding domain-like"/>
    <property type="match status" value="1"/>
</dbReference>
<keyword evidence="7" id="KW-1185">Reference proteome</keyword>
<dbReference type="AlphaFoldDB" id="A0A9W6WAD8"/>
<dbReference type="InterPro" id="IPR040570">
    <property type="entry name" value="LAL_C2"/>
</dbReference>
<accession>A0A9W6WAD8</accession>